<feature type="domain" description="Nudix hydrolase" evidence="5">
    <location>
        <begin position="37"/>
        <end position="164"/>
    </location>
</feature>
<dbReference type="InterPro" id="IPR020476">
    <property type="entry name" value="Nudix_hydrolase"/>
</dbReference>
<evidence type="ECO:0000256" key="1">
    <source>
        <dbReference type="ARBA" id="ARBA00001946"/>
    </source>
</evidence>
<protein>
    <submittedName>
        <fullName evidence="6">ADP-ribose pyrophosphatase YjhB (NUDIX family)</fullName>
    </submittedName>
</protein>
<comment type="cofactor">
    <cofactor evidence="1">
        <name>Mg(2+)</name>
        <dbReference type="ChEBI" id="CHEBI:18420"/>
    </cofactor>
</comment>
<comment type="caution">
    <text evidence="6">The sequence shown here is derived from an EMBL/GenBank/DDBJ whole genome shotgun (WGS) entry which is preliminary data.</text>
</comment>
<dbReference type="RefSeq" id="WP_181549723.1">
    <property type="nucleotide sequence ID" value="NZ_JACDUS010000001.1"/>
</dbReference>
<evidence type="ECO:0000259" key="5">
    <source>
        <dbReference type="PROSITE" id="PS51462"/>
    </source>
</evidence>
<keyword evidence="7" id="KW-1185">Reference proteome</keyword>
<reference evidence="6 7" key="1">
    <citation type="submission" date="2020-07" db="EMBL/GenBank/DDBJ databases">
        <title>Genomic Encyclopedia of Type Strains, Phase IV (KMG-IV): sequencing the most valuable type-strain genomes for metagenomic binning, comparative biology and taxonomic classification.</title>
        <authorList>
            <person name="Goeker M."/>
        </authorList>
    </citation>
    <scope>NUCLEOTIDE SEQUENCE [LARGE SCALE GENOMIC DNA]</scope>
    <source>
        <strain evidence="6 7">DSM 17721</strain>
    </source>
</reference>
<dbReference type="AlphaFoldDB" id="A0A7W0HJF9"/>
<evidence type="ECO:0000256" key="4">
    <source>
        <dbReference type="RuleBase" id="RU003476"/>
    </source>
</evidence>
<dbReference type="InterPro" id="IPR015797">
    <property type="entry name" value="NUDIX_hydrolase-like_dom_sf"/>
</dbReference>
<proteinExistence type="inferred from homology"/>
<evidence type="ECO:0000313" key="6">
    <source>
        <dbReference type="EMBL" id="MBA2880053.1"/>
    </source>
</evidence>
<dbReference type="InterPro" id="IPR000086">
    <property type="entry name" value="NUDIX_hydrolase_dom"/>
</dbReference>
<keyword evidence="3" id="KW-0460">Magnesium</keyword>
<dbReference type="Gene3D" id="3.90.79.10">
    <property type="entry name" value="Nucleoside Triphosphate Pyrophosphohydrolase"/>
    <property type="match status" value="1"/>
</dbReference>
<sequence>MKEKNFCPYCGLGLTEKFTEGRMRQYCSACALPVYENPVPATSVVVADEYDRILLVKRNIEPKTGWWCLPGGFLETGESPEQGALRELREETGISGKIDMLLGVLTNEGRFYKAILMIGFLVRSFSGTARAGDDADDAAWFDKDRLPEIAFNSHRSLIRIYYAGYRQNNPNPAYSP</sequence>
<dbReference type="PROSITE" id="PS00893">
    <property type="entry name" value="NUDIX_BOX"/>
    <property type="match status" value="1"/>
</dbReference>
<dbReference type="PROSITE" id="PS51462">
    <property type="entry name" value="NUDIX"/>
    <property type="match status" value="1"/>
</dbReference>
<dbReference type="Proteomes" id="UP000525298">
    <property type="component" value="Unassembled WGS sequence"/>
</dbReference>
<dbReference type="PRINTS" id="PR00502">
    <property type="entry name" value="NUDIXFAMILY"/>
</dbReference>
<organism evidence="6 7">
    <name type="scientific">Desulfosalsimonas propionicica</name>
    <dbReference type="NCBI Taxonomy" id="332175"/>
    <lineage>
        <taxon>Bacteria</taxon>
        <taxon>Pseudomonadati</taxon>
        <taxon>Thermodesulfobacteriota</taxon>
        <taxon>Desulfobacteria</taxon>
        <taxon>Desulfobacterales</taxon>
        <taxon>Desulfosalsimonadaceae</taxon>
        <taxon>Desulfosalsimonas</taxon>
    </lineage>
</organism>
<gene>
    <name evidence="6" type="ORF">HNR65_000360</name>
</gene>
<dbReference type="InterPro" id="IPR020084">
    <property type="entry name" value="NUDIX_hydrolase_CS"/>
</dbReference>
<keyword evidence="2 4" id="KW-0378">Hydrolase</keyword>
<comment type="similarity">
    <text evidence="4">Belongs to the Nudix hydrolase family.</text>
</comment>
<accession>A0A7W0HJF9</accession>
<dbReference type="SUPFAM" id="SSF55811">
    <property type="entry name" value="Nudix"/>
    <property type="match status" value="1"/>
</dbReference>
<dbReference type="EMBL" id="JACDUS010000001">
    <property type="protein sequence ID" value="MBA2880053.1"/>
    <property type="molecule type" value="Genomic_DNA"/>
</dbReference>
<name>A0A7W0HJF9_9BACT</name>
<dbReference type="PANTHER" id="PTHR43222">
    <property type="entry name" value="NUDIX HYDROLASE 23"/>
    <property type="match status" value="1"/>
</dbReference>
<evidence type="ECO:0000313" key="7">
    <source>
        <dbReference type="Proteomes" id="UP000525298"/>
    </source>
</evidence>
<evidence type="ECO:0000256" key="2">
    <source>
        <dbReference type="ARBA" id="ARBA00022801"/>
    </source>
</evidence>
<dbReference type="PANTHER" id="PTHR43222:SF2">
    <property type="entry name" value="NUDIX HYDROLASE 23, CHLOROPLASTIC"/>
    <property type="match status" value="1"/>
</dbReference>
<dbReference type="CDD" id="cd02883">
    <property type="entry name" value="NUDIX_Hydrolase"/>
    <property type="match status" value="1"/>
</dbReference>
<dbReference type="GO" id="GO:0016787">
    <property type="term" value="F:hydrolase activity"/>
    <property type="evidence" value="ECO:0007669"/>
    <property type="project" value="UniProtKB-KW"/>
</dbReference>
<dbReference type="Pfam" id="PF00293">
    <property type="entry name" value="NUDIX"/>
    <property type="match status" value="1"/>
</dbReference>
<evidence type="ECO:0000256" key="3">
    <source>
        <dbReference type="ARBA" id="ARBA00022842"/>
    </source>
</evidence>